<feature type="transmembrane region" description="Helical" evidence="2">
    <location>
        <begin position="51"/>
        <end position="74"/>
    </location>
</feature>
<evidence type="ECO:0000256" key="2">
    <source>
        <dbReference type="SAM" id="Phobius"/>
    </source>
</evidence>
<evidence type="ECO:0000313" key="4">
    <source>
        <dbReference type="EMBL" id="AZP12055.1"/>
    </source>
</evidence>
<dbReference type="InterPro" id="IPR001638">
    <property type="entry name" value="Solute-binding_3/MltF_N"/>
</dbReference>
<reference evidence="4 5" key="1">
    <citation type="journal article" date="2011" name="Int. J. Syst. Evol. Microbiol.">
        <title>Description of Undibacterium oligocarboniphilum sp. nov., isolated from purified water, and Undibacterium pigrum strain CCUG 49012 as the type strain of Undibacterium parvum sp. nov., and emended descriptions of the genus Undibacterium and the species Undibacterium pigrum.</title>
        <authorList>
            <person name="Eder W."/>
            <person name="Wanner G."/>
            <person name="Ludwig W."/>
            <person name="Busse H.J."/>
            <person name="Ziemke-Kageler F."/>
            <person name="Lang E."/>
        </authorList>
    </citation>
    <scope>NUCLEOTIDE SEQUENCE [LARGE SCALE GENOMIC DNA]</scope>
    <source>
        <strain evidence="4 5">DSM 23061</strain>
    </source>
</reference>
<evidence type="ECO:0000313" key="5">
    <source>
        <dbReference type="Proteomes" id="UP000275663"/>
    </source>
</evidence>
<gene>
    <name evidence="4" type="ORF">EJN92_08610</name>
</gene>
<protein>
    <submittedName>
        <fullName evidence="4">ABC transporter substrate-binding protein</fullName>
    </submittedName>
</protein>
<sequence length="314" mass="35200">MSMRVCLEKMNWRIINSVSPDRTEGTKPVCPTALLNCINRTRTMPKPSSQFCMRLGLLGVLLGALVLPLTTLALGSSVPLYVSEELDDKSALVPLSPQTKALFDYLEGALQFQFEIRRVPWKRAVESAQNGEGLIFGISKTPERLRQLAFSVPIYSEQTLLITRCESHFRFNALSDLKGKTLGIVRGTSYGEEFDKQKNILFMVEDDTGNTPARFNKLRLGRMDGLLWYSQTRDLGKLELSLNELYSGSQDQRSGKAPRQFCVQAKPISSGEIHFAIRPDRDQGLLSQINKVLERARTKGDLARIFSPDSKPGK</sequence>
<dbReference type="Proteomes" id="UP000275663">
    <property type="component" value="Chromosome"/>
</dbReference>
<dbReference type="AlphaFoldDB" id="A0A3S9HIX0"/>
<dbReference type="SMART" id="SM00062">
    <property type="entry name" value="PBPb"/>
    <property type="match status" value="1"/>
</dbReference>
<dbReference type="Gene3D" id="3.40.190.10">
    <property type="entry name" value="Periplasmic binding protein-like II"/>
    <property type="match status" value="2"/>
</dbReference>
<evidence type="ECO:0000259" key="3">
    <source>
        <dbReference type="SMART" id="SM00062"/>
    </source>
</evidence>
<dbReference type="PANTHER" id="PTHR35936:SF25">
    <property type="entry name" value="ABC TRANSPORTER SUBSTRATE-BINDING PROTEIN"/>
    <property type="match status" value="1"/>
</dbReference>
<keyword evidence="2" id="KW-0472">Membrane</keyword>
<name>A0A3S9HIX0_9BURK</name>
<keyword evidence="2" id="KW-1133">Transmembrane helix</keyword>
<keyword evidence="1" id="KW-0732">Signal</keyword>
<organism evidence="4 5">
    <name type="scientific">Undibacterium parvum</name>
    <dbReference type="NCBI Taxonomy" id="401471"/>
    <lineage>
        <taxon>Bacteria</taxon>
        <taxon>Pseudomonadati</taxon>
        <taxon>Pseudomonadota</taxon>
        <taxon>Betaproteobacteria</taxon>
        <taxon>Burkholderiales</taxon>
        <taxon>Oxalobacteraceae</taxon>
        <taxon>Undibacterium</taxon>
    </lineage>
</organism>
<keyword evidence="2" id="KW-0812">Transmembrane</keyword>
<keyword evidence="5" id="KW-1185">Reference proteome</keyword>
<dbReference type="EMBL" id="CP034464">
    <property type="protein sequence ID" value="AZP12055.1"/>
    <property type="molecule type" value="Genomic_DNA"/>
</dbReference>
<dbReference type="PANTHER" id="PTHR35936">
    <property type="entry name" value="MEMBRANE-BOUND LYTIC MUREIN TRANSGLYCOSYLASE F"/>
    <property type="match status" value="1"/>
</dbReference>
<evidence type="ECO:0000256" key="1">
    <source>
        <dbReference type="ARBA" id="ARBA00022729"/>
    </source>
</evidence>
<dbReference type="SUPFAM" id="SSF53850">
    <property type="entry name" value="Periplasmic binding protein-like II"/>
    <property type="match status" value="1"/>
</dbReference>
<dbReference type="KEGG" id="upv:EJN92_08610"/>
<feature type="domain" description="Solute-binding protein family 3/N-terminal" evidence="3">
    <location>
        <begin position="79"/>
        <end position="309"/>
    </location>
</feature>
<proteinExistence type="predicted"/>
<dbReference type="Pfam" id="PF00497">
    <property type="entry name" value="SBP_bac_3"/>
    <property type="match status" value="1"/>
</dbReference>
<accession>A0A3S9HIX0</accession>